<keyword evidence="11" id="KW-0411">Iron-sulfur</keyword>
<evidence type="ECO:0000256" key="3">
    <source>
        <dbReference type="ARBA" id="ARBA00022630"/>
    </source>
</evidence>
<evidence type="ECO:0000256" key="4">
    <source>
        <dbReference type="ARBA" id="ARBA00022692"/>
    </source>
</evidence>
<evidence type="ECO:0000256" key="10">
    <source>
        <dbReference type="ARBA" id="ARBA00023004"/>
    </source>
</evidence>
<gene>
    <name evidence="15" type="primary">pyrK_33</name>
    <name evidence="15" type="ORF">SDC9_118115</name>
</gene>
<dbReference type="GO" id="GO:0016491">
    <property type="term" value="F:oxidoreductase activity"/>
    <property type="evidence" value="ECO:0007669"/>
    <property type="project" value="UniProtKB-KW"/>
</dbReference>
<keyword evidence="4 13" id="KW-0812">Transmembrane</keyword>
<keyword evidence="6" id="KW-0479">Metal-binding</keyword>
<feature type="transmembrane region" description="Helical" evidence="13">
    <location>
        <begin position="7"/>
        <end position="24"/>
    </location>
</feature>
<dbReference type="InterPro" id="IPR017938">
    <property type="entry name" value="Riboflavin_synthase-like_b-brl"/>
</dbReference>
<dbReference type="GO" id="GO:0050660">
    <property type="term" value="F:flavin adenine dinucleotide binding"/>
    <property type="evidence" value="ECO:0007669"/>
    <property type="project" value="TreeGrafter"/>
</dbReference>
<keyword evidence="8 13" id="KW-1133">Transmembrane helix</keyword>
<comment type="subcellular location">
    <subcellularLocation>
        <location evidence="2">Membrane</location>
        <topology evidence="2">Multi-pass membrane protein</topology>
    </subcellularLocation>
</comment>
<dbReference type="GO" id="GO:0016020">
    <property type="term" value="C:membrane"/>
    <property type="evidence" value="ECO:0007669"/>
    <property type="project" value="UniProtKB-SubCell"/>
</dbReference>
<evidence type="ECO:0000259" key="14">
    <source>
        <dbReference type="PROSITE" id="PS51384"/>
    </source>
</evidence>
<dbReference type="Pfam" id="PF01794">
    <property type="entry name" value="Ferric_reduct"/>
    <property type="match status" value="1"/>
</dbReference>
<dbReference type="InterPro" id="IPR013130">
    <property type="entry name" value="Fe3_Rdtase_TM_dom"/>
</dbReference>
<feature type="transmembrane region" description="Helical" evidence="13">
    <location>
        <begin position="166"/>
        <end position="188"/>
    </location>
</feature>
<evidence type="ECO:0000256" key="5">
    <source>
        <dbReference type="ARBA" id="ARBA00022714"/>
    </source>
</evidence>
<proteinExistence type="predicted"/>
<evidence type="ECO:0000256" key="13">
    <source>
        <dbReference type="SAM" id="Phobius"/>
    </source>
</evidence>
<evidence type="ECO:0000256" key="11">
    <source>
        <dbReference type="ARBA" id="ARBA00023014"/>
    </source>
</evidence>
<dbReference type="SUPFAM" id="SSF63380">
    <property type="entry name" value="Riboflavin synthase domain-like"/>
    <property type="match status" value="1"/>
</dbReference>
<evidence type="ECO:0000256" key="2">
    <source>
        <dbReference type="ARBA" id="ARBA00004141"/>
    </source>
</evidence>
<comment type="cofactor">
    <cofactor evidence="1">
        <name>FAD</name>
        <dbReference type="ChEBI" id="CHEBI:57692"/>
    </cofactor>
</comment>
<evidence type="ECO:0000256" key="6">
    <source>
        <dbReference type="ARBA" id="ARBA00022723"/>
    </source>
</evidence>
<name>A0A645C0M1_9ZZZZ</name>
<evidence type="ECO:0000256" key="8">
    <source>
        <dbReference type="ARBA" id="ARBA00022989"/>
    </source>
</evidence>
<dbReference type="PANTHER" id="PTHR47354">
    <property type="entry name" value="NADH OXIDOREDUCTASE HCR"/>
    <property type="match status" value="1"/>
</dbReference>
<dbReference type="InterPro" id="IPR017927">
    <property type="entry name" value="FAD-bd_FR_type"/>
</dbReference>
<accession>A0A645C0M1</accession>
<feature type="transmembrane region" description="Helical" evidence="13">
    <location>
        <begin position="136"/>
        <end position="154"/>
    </location>
</feature>
<dbReference type="GO" id="GO:0051537">
    <property type="term" value="F:2 iron, 2 sulfur cluster binding"/>
    <property type="evidence" value="ECO:0007669"/>
    <property type="project" value="UniProtKB-KW"/>
</dbReference>
<evidence type="ECO:0000256" key="9">
    <source>
        <dbReference type="ARBA" id="ARBA00023002"/>
    </source>
</evidence>
<keyword evidence="9" id="KW-0560">Oxidoreductase</keyword>
<evidence type="ECO:0000313" key="15">
    <source>
        <dbReference type="EMBL" id="MPM71152.1"/>
    </source>
</evidence>
<dbReference type="SUPFAM" id="SSF52343">
    <property type="entry name" value="Ferredoxin reductase-like, C-terminal NADP-linked domain"/>
    <property type="match status" value="1"/>
</dbReference>
<comment type="caution">
    <text evidence="15">The sequence shown here is derived from an EMBL/GenBank/DDBJ whole genome shotgun (WGS) entry which is preliminary data.</text>
</comment>
<keyword evidence="5" id="KW-0001">2Fe-2S</keyword>
<keyword evidence="3" id="KW-0285">Flavoprotein</keyword>
<dbReference type="InterPro" id="IPR013112">
    <property type="entry name" value="FAD-bd_8"/>
</dbReference>
<feature type="domain" description="FAD-binding FR-type" evidence="14">
    <location>
        <begin position="192"/>
        <end position="290"/>
    </location>
</feature>
<evidence type="ECO:0000256" key="12">
    <source>
        <dbReference type="ARBA" id="ARBA00023136"/>
    </source>
</evidence>
<feature type="transmembrane region" description="Helical" evidence="13">
    <location>
        <begin position="74"/>
        <end position="92"/>
    </location>
</feature>
<dbReference type="Pfam" id="PF08022">
    <property type="entry name" value="FAD_binding_8"/>
    <property type="match status" value="1"/>
</dbReference>
<keyword evidence="10" id="KW-0408">Iron</keyword>
<organism evidence="15">
    <name type="scientific">bioreactor metagenome</name>
    <dbReference type="NCBI Taxonomy" id="1076179"/>
    <lineage>
        <taxon>unclassified sequences</taxon>
        <taxon>metagenomes</taxon>
        <taxon>ecological metagenomes</taxon>
    </lineage>
</organism>
<reference evidence="15" key="1">
    <citation type="submission" date="2019-08" db="EMBL/GenBank/DDBJ databases">
        <authorList>
            <person name="Kucharzyk K."/>
            <person name="Murdoch R.W."/>
            <person name="Higgins S."/>
            <person name="Loffler F."/>
        </authorList>
    </citation>
    <scope>NUCLEOTIDE SEQUENCE</scope>
</reference>
<evidence type="ECO:0000256" key="1">
    <source>
        <dbReference type="ARBA" id="ARBA00001974"/>
    </source>
</evidence>
<keyword evidence="7" id="KW-0274">FAD</keyword>
<sequence length="408" mass="46613">MKNIKGILLIVLTTAITFTLWFFAIPKTDIVPLDRVRHIVAGLALNGFFLNFLLASRNKFIEGWFNGLDKLYVYHKYIAITSLVLVLIHAAISDQLTTDQTIRISTVLGGLGLFLFIVLAAITLFDKRLKYEEWRISHRLMLIAYTVALFHVIVSSKYNLFNLSPLSIWVVTTSVVGYLSGLYVIFFYQNAQFTHKGKVTNVTRLSPTIVEWEITLDKPMDFVKGQFIFIKVFQKGMEKAPHPFSLSGGDGKKIYLTTKNSGDFTKQIYESLELDTRVSIDGPYGRMDFSKGKKNQVWVAGGIGITPFMAYLKNNQIDQSIEMFYSYQGEAGGVYKDFLEDYQKKNKQFKVNLIDTAVMKPLDLKDYPLKKNSSVFICGPVKMVENYAKIFRNKDKNVDLTFEAFKLR</sequence>
<dbReference type="PANTHER" id="PTHR47354:SF8">
    <property type="entry name" value="1,2-PHENYLACETYL-COA EPOXIDASE, SUBUNIT E"/>
    <property type="match status" value="1"/>
</dbReference>
<feature type="transmembrane region" description="Helical" evidence="13">
    <location>
        <begin position="104"/>
        <end position="124"/>
    </location>
</feature>
<dbReference type="InterPro" id="IPR039261">
    <property type="entry name" value="FNR_nucleotide-bd"/>
</dbReference>
<protein>
    <submittedName>
        <fullName evidence="15">Dihydroorotate dehydrogenase B (NAD(+)), electron transfer subunit</fullName>
    </submittedName>
</protein>
<dbReference type="PROSITE" id="PS51384">
    <property type="entry name" value="FAD_FR"/>
    <property type="match status" value="1"/>
</dbReference>
<dbReference type="Gene3D" id="3.40.50.80">
    <property type="entry name" value="Nucleotide-binding domain of ferredoxin-NADP reductase (FNR) module"/>
    <property type="match status" value="1"/>
</dbReference>
<dbReference type="InterPro" id="IPR050415">
    <property type="entry name" value="MRET"/>
</dbReference>
<feature type="transmembrane region" description="Helical" evidence="13">
    <location>
        <begin position="36"/>
        <end position="54"/>
    </location>
</feature>
<dbReference type="EMBL" id="VSSQ01023932">
    <property type="protein sequence ID" value="MPM71152.1"/>
    <property type="molecule type" value="Genomic_DNA"/>
</dbReference>
<keyword evidence="12 13" id="KW-0472">Membrane</keyword>
<dbReference type="AlphaFoldDB" id="A0A645C0M1"/>
<dbReference type="GO" id="GO:0046872">
    <property type="term" value="F:metal ion binding"/>
    <property type="evidence" value="ECO:0007669"/>
    <property type="project" value="UniProtKB-KW"/>
</dbReference>
<dbReference type="Gene3D" id="2.40.30.10">
    <property type="entry name" value="Translation factors"/>
    <property type="match status" value="1"/>
</dbReference>
<evidence type="ECO:0000256" key="7">
    <source>
        <dbReference type="ARBA" id="ARBA00022827"/>
    </source>
</evidence>